<dbReference type="EMBL" id="CAJVCH010127265">
    <property type="protein sequence ID" value="CAG7725833.1"/>
    <property type="molecule type" value="Genomic_DNA"/>
</dbReference>
<evidence type="ECO:0000313" key="2">
    <source>
        <dbReference type="Proteomes" id="UP000708208"/>
    </source>
</evidence>
<dbReference type="Proteomes" id="UP000708208">
    <property type="component" value="Unassembled WGS sequence"/>
</dbReference>
<gene>
    <name evidence="1" type="ORF">AFUS01_LOCUS14774</name>
</gene>
<feature type="non-terminal residue" evidence="1">
    <location>
        <position position="1"/>
    </location>
</feature>
<evidence type="ECO:0000313" key="1">
    <source>
        <dbReference type="EMBL" id="CAG7725833.1"/>
    </source>
</evidence>
<name>A0A8J2JV67_9HEXA</name>
<comment type="caution">
    <text evidence="1">The sequence shown here is derived from an EMBL/GenBank/DDBJ whole genome shotgun (WGS) entry which is preliminary data.</text>
</comment>
<dbReference type="OrthoDB" id="420380at2759"/>
<sequence length="337" mass="38490">RFDIAISKYLTEIYLNSDALSRDSEVKRLVEIYLQDFYENTGFANFEDWISITDTKISHNFICSYRLIQRVKNLLRHVVLRTSFFRIFEGAHDFDVEKLVNGLVSTVQTNCTLDSISSQAIGNAFGVRKDMSSQIQWLDIARAKAEIDGKTSVPFLQFLLRKAIKRHNVNFDPETMIELGSTSFDREIQDSPGDSKSAKTVRTILYETIKGTRSGTEENANVDYWALCSGENFQAEGEKSRTSLNSWILNRSMDLNASQKIEAITGLHVTGKRASEFLQVASYSFGGVFENHHDEMLRTNLLKTRIATFMFYVRKSITCENVFINMSCVLSAQYLFE</sequence>
<reference evidence="1" key="1">
    <citation type="submission" date="2021-06" db="EMBL/GenBank/DDBJ databases">
        <authorList>
            <person name="Hodson N. C."/>
            <person name="Mongue J. A."/>
            <person name="Jaron S. K."/>
        </authorList>
    </citation>
    <scope>NUCLEOTIDE SEQUENCE</scope>
</reference>
<dbReference type="AlphaFoldDB" id="A0A8J2JV67"/>
<keyword evidence="2" id="KW-1185">Reference proteome</keyword>
<accession>A0A8J2JV67</accession>
<proteinExistence type="predicted"/>
<protein>
    <submittedName>
        <fullName evidence="1">Uncharacterized protein</fullName>
    </submittedName>
</protein>
<organism evidence="1 2">
    <name type="scientific">Allacma fusca</name>
    <dbReference type="NCBI Taxonomy" id="39272"/>
    <lineage>
        <taxon>Eukaryota</taxon>
        <taxon>Metazoa</taxon>
        <taxon>Ecdysozoa</taxon>
        <taxon>Arthropoda</taxon>
        <taxon>Hexapoda</taxon>
        <taxon>Collembola</taxon>
        <taxon>Symphypleona</taxon>
        <taxon>Sminthuridae</taxon>
        <taxon>Allacma</taxon>
    </lineage>
</organism>